<protein>
    <submittedName>
        <fullName evidence="2">Uncharacterized protein</fullName>
    </submittedName>
</protein>
<reference evidence="2 3" key="1">
    <citation type="journal article" date="2018" name="Nat. Biotechnol.">
        <title>A standardized bacterial taxonomy based on genome phylogeny substantially revises the tree of life.</title>
        <authorList>
            <person name="Parks D.H."/>
            <person name="Chuvochina M."/>
            <person name="Waite D.W."/>
            <person name="Rinke C."/>
            <person name="Skarshewski A."/>
            <person name="Chaumeil P.A."/>
            <person name="Hugenholtz P."/>
        </authorList>
    </citation>
    <scope>NUCLEOTIDE SEQUENCE [LARGE SCALE GENOMIC DNA]</scope>
    <source>
        <strain evidence="2">UBA9375</strain>
    </source>
</reference>
<feature type="region of interest" description="Disordered" evidence="1">
    <location>
        <begin position="1"/>
        <end position="23"/>
    </location>
</feature>
<evidence type="ECO:0000256" key="1">
    <source>
        <dbReference type="SAM" id="MobiDB-lite"/>
    </source>
</evidence>
<dbReference type="AlphaFoldDB" id="A0A3D3R7M6"/>
<proteinExistence type="predicted"/>
<gene>
    <name evidence="2" type="ORF">DIT97_18320</name>
</gene>
<accession>A0A3D3R7M6</accession>
<organism evidence="2 3">
    <name type="scientific">Gimesia maris</name>
    <dbReference type="NCBI Taxonomy" id="122"/>
    <lineage>
        <taxon>Bacteria</taxon>
        <taxon>Pseudomonadati</taxon>
        <taxon>Planctomycetota</taxon>
        <taxon>Planctomycetia</taxon>
        <taxon>Planctomycetales</taxon>
        <taxon>Planctomycetaceae</taxon>
        <taxon>Gimesia</taxon>
    </lineage>
</organism>
<sequence>MAVPPTQWKTDRKKQERKNQKSVQSMWHTVYRISLSAYDYSYQLTICLIVMSRLGYSNHCKL</sequence>
<evidence type="ECO:0000313" key="3">
    <source>
        <dbReference type="Proteomes" id="UP000263642"/>
    </source>
</evidence>
<dbReference type="Proteomes" id="UP000263642">
    <property type="component" value="Unassembled WGS sequence"/>
</dbReference>
<name>A0A3D3R7M6_9PLAN</name>
<feature type="compositionally biased region" description="Basic and acidic residues" evidence="1">
    <location>
        <begin position="9"/>
        <end position="19"/>
    </location>
</feature>
<evidence type="ECO:0000313" key="2">
    <source>
        <dbReference type="EMBL" id="HCO24881.1"/>
    </source>
</evidence>
<comment type="caution">
    <text evidence="2">The sequence shown here is derived from an EMBL/GenBank/DDBJ whole genome shotgun (WGS) entry which is preliminary data.</text>
</comment>
<dbReference type="EMBL" id="DQAY01000110">
    <property type="protein sequence ID" value="HCO24881.1"/>
    <property type="molecule type" value="Genomic_DNA"/>
</dbReference>